<keyword evidence="1" id="KW-1133">Transmembrane helix</keyword>
<name>A0A7U6JIG3_9GAMM</name>
<protein>
    <submittedName>
        <fullName evidence="2">Uncharacterized protein</fullName>
    </submittedName>
</protein>
<gene>
    <name evidence="2" type="ORF">TBH_C1853</name>
</gene>
<dbReference type="AlphaFoldDB" id="A0A7U6JIG3"/>
<keyword evidence="1" id="KW-0812">Transmembrane</keyword>
<keyword evidence="1" id="KW-0472">Membrane</keyword>
<evidence type="ECO:0000313" key="2">
    <source>
        <dbReference type="EMBL" id="BAO44768.1"/>
    </source>
</evidence>
<keyword evidence="3" id="KW-1185">Reference proteome</keyword>
<accession>A0A7U6JIG3</accession>
<dbReference type="KEGG" id="tbn:TBH_C1853"/>
<organism evidence="2 3">
    <name type="scientific">Thiolapillus brandeum</name>
    <dbReference type="NCBI Taxonomy" id="1076588"/>
    <lineage>
        <taxon>Bacteria</taxon>
        <taxon>Pseudomonadati</taxon>
        <taxon>Pseudomonadota</taxon>
        <taxon>Gammaproteobacteria</taxon>
        <taxon>Chromatiales</taxon>
        <taxon>Sedimenticolaceae</taxon>
        <taxon>Thiolapillus</taxon>
    </lineage>
</organism>
<dbReference type="Proteomes" id="UP000031631">
    <property type="component" value="Chromosome"/>
</dbReference>
<feature type="transmembrane region" description="Helical" evidence="1">
    <location>
        <begin position="66"/>
        <end position="84"/>
    </location>
</feature>
<proteinExistence type="predicted"/>
<feature type="transmembrane region" description="Helical" evidence="1">
    <location>
        <begin position="110"/>
        <end position="134"/>
    </location>
</feature>
<reference evidence="2 3" key="1">
    <citation type="journal article" date="2014" name="PLoS ONE">
        <title>Physiological and genomic features of a novel sulfur-oxidizing gammaproteobacterium belonging to a previously uncultivated symbiotic lineage isolated from a hydrothermal vent.</title>
        <authorList>
            <person name="Nunoura T."/>
            <person name="Takaki Y."/>
            <person name="Kazama H."/>
            <person name="Kakuta J."/>
            <person name="Shimamura S."/>
            <person name="Makita H."/>
            <person name="Hirai M."/>
            <person name="Miyazaki M."/>
            <person name="Takai K."/>
        </authorList>
    </citation>
    <scope>NUCLEOTIDE SEQUENCE [LARGE SCALE GENOMIC DNA]</scope>
    <source>
        <strain evidence="2 3">Hiromi1</strain>
    </source>
</reference>
<evidence type="ECO:0000313" key="3">
    <source>
        <dbReference type="Proteomes" id="UP000031631"/>
    </source>
</evidence>
<evidence type="ECO:0000256" key="1">
    <source>
        <dbReference type="SAM" id="Phobius"/>
    </source>
</evidence>
<dbReference type="EMBL" id="AP012273">
    <property type="protein sequence ID" value="BAO44768.1"/>
    <property type="molecule type" value="Genomic_DNA"/>
</dbReference>
<sequence length="136" mass="15839">MAAHPCAVIRLPKNGIFQQPNPGIFCRPVASRRVLTGAAAFLWRDEYWYDRNQTFRFTHGFRMHNLLVFVAIVVGMDAVFGWLSRHTGRWIHCRFFGHPADREESWSRRWLYALTGFVFWLGVLVTGILAARLFRG</sequence>